<protein>
    <recommendedName>
        <fullName evidence="2">SWIM-type domain-containing protein</fullName>
    </recommendedName>
</protein>
<evidence type="ECO:0000256" key="1">
    <source>
        <dbReference type="PROSITE-ProRule" id="PRU00325"/>
    </source>
</evidence>
<dbReference type="InterPro" id="IPR007527">
    <property type="entry name" value="Znf_SWIM"/>
</dbReference>
<reference evidence="3 4" key="1">
    <citation type="submission" date="2018-10" db="EMBL/GenBank/DDBJ databases">
        <title>Co-occurring genomic capacity for anaerobic methane metabolism and dissimilatory sulfite reduction discovered in the Korarchaeota.</title>
        <authorList>
            <person name="Mckay L.J."/>
            <person name="Dlakic M."/>
            <person name="Fields M.W."/>
            <person name="Delmont T.O."/>
            <person name="Eren A.M."/>
            <person name="Jay Z.J."/>
            <person name="Klingelsmith K.B."/>
            <person name="Rusch D.B."/>
            <person name="Inskeep W.P."/>
        </authorList>
    </citation>
    <scope>NUCLEOTIDE SEQUENCE [LARGE SCALE GENOMIC DNA]</scope>
    <source>
        <strain evidence="3 4">WS</strain>
    </source>
</reference>
<evidence type="ECO:0000313" key="3">
    <source>
        <dbReference type="EMBL" id="RSN68645.1"/>
    </source>
</evidence>
<sequence length="124" mass="14537">MDDEVKRIKIHSMLSSLPWRSAIKALKYALRDKVERHSFSPSGRYFYVVRGELSDHIVLDDVFCSCMDYYLNVVIRGKRRACYHIVSVVIAREFGKIREIEHKDQEFLGILRKIMLSEGMVIDV</sequence>
<organism evidence="3 4">
    <name type="scientific">Candidatus Korarchaeum cryptofilum</name>
    <dbReference type="NCBI Taxonomy" id="498846"/>
    <lineage>
        <taxon>Archaea</taxon>
        <taxon>Thermoproteota</taxon>
        <taxon>Candidatus Korarchaeia</taxon>
        <taxon>Candidatus Korarchaeales</taxon>
        <taxon>Candidatus Korarchaeaceae</taxon>
        <taxon>Candidatus Korarchaeum</taxon>
    </lineage>
</organism>
<dbReference type="PROSITE" id="PS50966">
    <property type="entry name" value="ZF_SWIM"/>
    <property type="match status" value="1"/>
</dbReference>
<keyword evidence="1" id="KW-0479">Metal-binding</keyword>
<dbReference type="GO" id="GO:0008270">
    <property type="term" value="F:zinc ion binding"/>
    <property type="evidence" value="ECO:0007669"/>
    <property type="project" value="UniProtKB-KW"/>
</dbReference>
<dbReference type="AlphaFoldDB" id="A0A429G4G2"/>
<dbReference type="PANTHER" id="PTHR28498:SF1">
    <property type="entry name" value="ZINC FINGER SWIM DOMAIN-CONTAINING PROTEIN 7"/>
    <property type="match status" value="1"/>
</dbReference>
<keyword evidence="1" id="KW-0862">Zinc</keyword>
<accession>A0A429G4G2</accession>
<keyword evidence="1" id="KW-0863">Zinc-finger</keyword>
<evidence type="ECO:0000259" key="2">
    <source>
        <dbReference type="PROSITE" id="PS50966"/>
    </source>
</evidence>
<gene>
    <name evidence="3" type="ORF">D9Q81_05610</name>
</gene>
<proteinExistence type="predicted"/>
<dbReference type="RefSeq" id="WP_125741894.1">
    <property type="nucleotide sequence ID" value="NZ_RCOR01000026.1"/>
</dbReference>
<name>A0A429G4G2_9CREN</name>
<dbReference type="GO" id="GO:0000724">
    <property type="term" value="P:double-strand break repair via homologous recombination"/>
    <property type="evidence" value="ECO:0007669"/>
    <property type="project" value="TreeGrafter"/>
</dbReference>
<dbReference type="Proteomes" id="UP000278149">
    <property type="component" value="Unassembled WGS sequence"/>
</dbReference>
<evidence type="ECO:0000313" key="4">
    <source>
        <dbReference type="Proteomes" id="UP000278149"/>
    </source>
</evidence>
<feature type="domain" description="SWIM-type" evidence="2">
    <location>
        <begin position="47"/>
        <end position="93"/>
    </location>
</feature>
<dbReference type="EMBL" id="RCOR01000026">
    <property type="protein sequence ID" value="RSN68645.1"/>
    <property type="molecule type" value="Genomic_DNA"/>
</dbReference>
<comment type="caution">
    <text evidence="3">The sequence shown here is derived from an EMBL/GenBank/DDBJ whole genome shotgun (WGS) entry which is preliminary data.</text>
</comment>
<dbReference type="PANTHER" id="PTHR28498">
    <property type="entry name" value="ZINC FINGER SWIM DOMAIN-CONTAINING PROTEIN 7"/>
    <property type="match status" value="1"/>
</dbReference>